<reference evidence="1" key="1">
    <citation type="submission" date="2022-12" db="EMBL/GenBank/DDBJ databases">
        <title>Genome Sequence of Lasiodiplodia mahajangana.</title>
        <authorList>
            <person name="Buettner E."/>
        </authorList>
    </citation>
    <scope>NUCLEOTIDE SEQUENCE</scope>
    <source>
        <strain evidence="1">VT137</strain>
    </source>
</reference>
<sequence>MVVYFRQNFHVLGELAMGDISFDVICKRCAGVYVAIDENSSPLVADITTFHSTIKEILVSSKSCHLCSIIIGVLHNNARLEKDMSTLLKMDTNNDISVRMSPGTIICVLHDLANRPKELSKLLEIDTNECILLSMSPRDDHINVGYGILRVSRRHTVADLRGRPTHRLMTPKTCAQLLKKWIDMCENGHRFHLKCLSSQYAGNQLPTRLMEVMPGQGSQPPTVCLIKADGLPRTTRYATLSYRWGGNIPSKTTTETYEAYMEKVPFESLPGTIRDSVLLVYELGIKYLWVDSFCIIQDDRDDWKQESSRMASVYANGFLNIAADVPHDAGGGLYTMRNPLRFAACRVGSFTIFRDEFEDAKFNTRPLYTRGWTHQERYLSARTVHFGYQQISWECASCNLMEGFPIDGIRSKRDVNIPAILRTTHKDKS</sequence>
<gene>
    <name evidence="1" type="ORF">O1611_g9726</name>
</gene>
<keyword evidence="2" id="KW-1185">Reference proteome</keyword>
<organism evidence="1 2">
    <name type="scientific">Lasiodiplodia mahajangana</name>
    <dbReference type="NCBI Taxonomy" id="1108764"/>
    <lineage>
        <taxon>Eukaryota</taxon>
        <taxon>Fungi</taxon>
        <taxon>Dikarya</taxon>
        <taxon>Ascomycota</taxon>
        <taxon>Pezizomycotina</taxon>
        <taxon>Dothideomycetes</taxon>
        <taxon>Dothideomycetes incertae sedis</taxon>
        <taxon>Botryosphaeriales</taxon>
        <taxon>Botryosphaeriaceae</taxon>
        <taxon>Lasiodiplodia</taxon>
    </lineage>
</organism>
<accession>A0ACC2J632</accession>
<dbReference type="EMBL" id="JAPUUL010003456">
    <property type="protein sequence ID" value="KAJ8122894.1"/>
    <property type="molecule type" value="Genomic_DNA"/>
</dbReference>
<protein>
    <submittedName>
        <fullName evidence="1">Uncharacterized protein</fullName>
    </submittedName>
</protein>
<comment type="caution">
    <text evidence="1">The sequence shown here is derived from an EMBL/GenBank/DDBJ whole genome shotgun (WGS) entry which is preliminary data.</text>
</comment>
<name>A0ACC2J632_9PEZI</name>
<dbReference type="Proteomes" id="UP001153332">
    <property type="component" value="Unassembled WGS sequence"/>
</dbReference>
<evidence type="ECO:0000313" key="1">
    <source>
        <dbReference type="EMBL" id="KAJ8122894.1"/>
    </source>
</evidence>
<proteinExistence type="predicted"/>
<evidence type="ECO:0000313" key="2">
    <source>
        <dbReference type="Proteomes" id="UP001153332"/>
    </source>
</evidence>